<organism evidence="1 2">
    <name type="scientific">Schistosoma mattheei</name>
    <dbReference type="NCBI Taxonomy" id="31246"/>
    <lineage>
        <taxon>Eukaryota</taxon>
        <taxon>Metazoa</taxon>
        <taxon>Spiralia</taxon>
        <taxon>Lophotrochozoa</taxon>
        <taxon>Platyhelminthes</taxon>
        <taxon>Trematoda</taxon>
        <taxon>Digenea</taxon>
        <taxon>Strigeidida</taxon>
        <taxon>Schistosomatoidea</taxon>
        <taxon>Schistosomatidae</taxon>
        <taxon>Schistosoma</taxon>
    </lineage>
</organism>
<name>A0A183NKZ2_9TREM</name>
<dbReference type="AlphaFoldDB" id="A0A183NKZ2"/>
<gene>
    <name evidence="1" type="ORF">SMTD_LOCUS2779</name>
</gene>
<accession>A0A183NKZ2</accession>
<dbReference type="Proteomes" id="UP000269396">
    <property type="component" value="Unassembled WGS sequence"/>
</dbReference>
<protein>
    <submittedName>
        <fullName evidence="1">Uncharacterized protein</fullName>
    </submittedName>
</protein>
<reference evidence="1 2" key="1">
    <citation type="submission" date="2018-11" db="EMBL/GenBank/DDBJ databases">
        <authorList>
            <consortium name="Pathogen Informatics"/>
        </authorList>
    </citation>
    <scope>NUCLEOTIDE SEQUENCE [LARGE SCALE GENOMIC DNA]</scope>
    <source>
        <strain>Denwood</strain>
        <strain evidence="2">Zambia</strain>
    </source>
</reference>
<proteinExistence type="predicted"/>
<dbReference type="EMBL" id="UZAL01004197">
    <property type="protein sequence ID" value="VDO89506.1"/>
    <property type="molecule type" value="Genomic_DNA"/>
</dbReference>
<evidence type="ECO:0000313" key="1">
    <source>
        <dbReference type="EMBL" id="VDO89506.1"/>
    </source>
</evidence>
<sequence>MGFNLVSTYSIQVICLICLYANVARINVINIDHRSFNCMNKTVK</sequence>
<keyword evidence="2" id="KW-1185">Reference proteome</keyword>
<evidence type="ECO:0000313" key="2">
    <source>
        <dbReference type="Proteomes" id="UP000269396"/>
    </source>
</evidence>